<protein>
    <submittedName>
        <fullName evidence="1">Uncharacterized protein</fullName>
    </submittedName>
</protein>
<sequence>MLNLSSFFAALREIKSDVRYFRSAIAVWELRGCDLCLGKLRECDRCLGSGGSAIAVWGVGGVRSLLGG</sequence>
<accession>A0ABR8IR69</accession>
<evidence type="ECO:0000313" key="2">
    <source>
        <dbReference type="Proteomes" id="UP000660270"/>
    </source>
</evidence>
<proteinExistence type="predicted"/>
<reference evidence="1 2" key="1">
    <citation type="journal article" date="2020" name="ISME J.">
        <title>Comparative genomics reveals insights into cyanobacterial evolution and habitat adaptation.</title>
        <authorList>
            <person name="Chen M.Y."/>
            <person name="Teng W.K."/>
            <person name="Zhao L."/>
            <person name="Hu C.X."/>
            <person name="Zhou Y.K."/>
            <person name="Han B.P."/>
            <person name="Song L.R."/>
            <person name="Shu W.S."/>
        </authorList>
    </citation>
    <scope>NUCLEOTIDE SEQUENCE [LARGE SCALE GENOMIC DNA]</scope>
    <source>
        <strain evidence="1 2">FACHB-1249</strain>
    </source>
</reference>
<comment type="caution">
    <text evidence="1">The sequence shown here is derived from an EMBL/GenBank/DDBJ whole genome shotgun (WGS) entry which is preliminary data.</text>
</comment>
<dbReference type="EMBL" id="JACJTM010000022">
    <property type="protein sequence ID" value="MBD2685832.1"/>
    <property type="molecule type" value="Genomic_DNA"/>
</dbReference>
<dbReference type="Proteomes" id="UP000660270">
    <property type="component" value="Unassembled WGS sequence"/>
</dbReference>
<dbReference type="RefSeq" id="WP_190386674.1">
    <property type="nucleotide sequence ID" value="NZ_JACJTM010000022.1"/>
</dbReference>
<name>A0ABR8IR69_APHFL</name>
<evidence type="ECO:0000313" key="1">
    <source>
        <dbReference type="EMBL" id="MBD2685832.1"/>
    </source>
</evidence>
<keyword evidence="2" id="KW-1185">Reference proteome</keyword>
<gene>
    <name evidence="1" type="ORF">H6G43_11505</name>
</gene>
<dbReference type="GeneID" id="78218560"/>
<organism evidence="1 2">
    <name type="scientific">Aphanizomenon flos-aquae FACHB-1249</name>
    <dbReference type="NCBI Taxonomy" id="2692889"/>
    <lineage>
        <taxon>Bacteria</taxon>
        <taxon>Bacillati</taxon>
        <taxon>Cyanobacteriota</taxon>
        <taxon>Cyanophyceae</taxon>
        <taxon>Nostocales</taxon>
        <taxon>Aphanizomenonaceae</taxon>
        <taxon>Aphanizomenon</taxon>
    </lineage>
</organism>